<dbReference type="InterPro" id="IPR003148">
    <property type="entry name" value="RCK_N"/>
</dbReference>
<dbReference type="Pfam" id="PF02254">
    <property type="entry name" value="TrkA_N"/>
    <property type="match status" value="1"/>
</dbReference>
<dbReference type="PANTHER" id="PTHR43833:SF8">
    <property type="entry name" value="TRK SYSTEM POTASSIUM UPTAKE PROTEIN TRKA"/>
    <property type="match status" value="1"/>
</dbReference>
<evidence type="ECO:0000313" key="2">
    <source>
        <dbReference type="EMBL" id="AOS46696.1"/>
    </source>
</evidence>
<evidence type="ECO:0000259" key="1">
    <source>
        <dbReference type="PROSITE" id="PS51201"/>
    </source>
</evidence>
<sequence length="221" mass="23950">MHFVIMGCGRVGARLATTLDSMGHSVSVIDVDSKAFNRLPSDFSGRRVTGVGMDRAAMRQAGIRDAYAFAAVSSGDNSNIIAARIAREVFDVEHVVARIYDPTRAYLYERLGIPTVASVQRTAESVLRRVLPPDASLTWVHPTGSVALVNATPTPAWYGVAFPTVEELTGCRIAFTSRLGAVQPASGDLVVQEHDQLYFAISGTDTTRLRDLMSNPPRLED</sequence>
<dbReference type="GO" id="GO:0006813">
    <property type="term" value="P:potassium ion transport"/>
    <property type="evidence" value="ECO:0007669"/>
    <property type="project" value="InterPro"/>
</dbReference>
<organism evidence="2 3">
    <name type="scientific">Pauljensenia hongkongensis</name>
    <dbReference type="NCBI Taxonomy" id="178339"/>
    <lineage>
        <taxon>Bacteria</taxon>
        <taxon>Bacillati</taxon>
        <taxon>Actinomycetota</taxon>
        <taxon>Actinomycetes</taxon>
        <taxon>Actinomycetales</taxon>
        <taxon>Actinomycetaceae</taxon>
        <taxon>Pauljensenia</taxon>
    </lineage>
</organism>
<reference evidence="2 3" key="1">
    <citation type="submission" date="2016-09" db="EMBL/GenBank/DDBJ databases">
        <title>Complete genome sequence of Actinomyces hongkongensis HKU8.</title>
        <authorList>
            <person name="Gao Y.-X."/>
            <person name="Zhou Y.-Y."/>
            <person name="Xie Y."/>
            <person name="Wang M."/>
            <person name="Wang S.-J."/>
            <person name="Shen S.-G."/>
        </authorList>
    </citation>
    <scope>NUCLEOTIDE SEQUENCE [LARGE SCALE GENOMIC DNA]</scope>
    <source>
        <strain evidence="2 3">HKU8</strain>
    </source>
</reference>
<name>A0A1D8B0N6_9ACTO</name>
<proteinExistence type="predicted"/>
<protein>
    <submittedName>
        <fullName evidence="2">Potassium transporter TrkA</fullName>
    </submittedName>
</protein>
<dbReference type="OrthoDB" id="3208998at2"/>
<dbReference type="InterPro" id="IPR050721">
    <property type="entry name" value="Trk_Ktr_HKT_K-transport"/>
</dbReference>
<dbReference type="PANTHER" id="PTHR43833">
    <property type="entry name" value="POTASSIUM CHANNEL PROTEIN 2-RELATED-RELATED"/>
    <property type="match status" value="1"/>
</dbReference>
<dbReference type="InterPro" id="IPR036291">
    <property type="entry name" value="NAD(P)-bd_dom_sf"/>
</dbReference>
<dbReference type="AlphaFoldDB" id="A0A1D8B0N6"/>
<dbReference type="Proteomes" id="UP000095214">
    <property type="component" value="Chromosome"/>
</dbReference>
<dbReference type="KEGG" id="phon:BH719_01385"/>
<dbReference type="EMBL" id="CP017298">
    <property type="protein sequence ID" value="AOS46696.1"/>
    <property type="molecule type" value="Genomic_DNA"/>
</dbReference>
<gene>
    <name evidence="2" type="ORF">BH719_01385</name>
</gene>
<accession>A0A1D8B0N6</accession>
<dbReference type="Gene3D" id="3.40.50.720">
    <property type="entry name" value="NAD(P)-binding Rossmann-like Domain"/>
    <property type="match status" value="1"/>
</dbReference>
<dbReference type="PROSITE" id="PS51201">
    <property type="entry name" value="RCK_N"/>
    <property type="match status" value="1"/>
</dbReference>
<feature type="domain" description="RCK N-terminal" evidence="1">
    <location>
        <begin position="1"/>
        <end position="118"/>
    </location>
</feature>
<dbReference type="SUPFAM" id="SSF51735">
    <property type="entry name" value="NAD(P)-binding Rossmann-fold domains"/>
    <property type="match status" value="1"/>
</dbReference>
<evidence type="ECO:0000313" key="3">
    <source>
        <dbReference type="Proteomes" id="UP000095214"/>
    </source>
</evidence>
<dbReference type="STRING" id="178339.BH719_01385"/>
<keyword evidence="3" id="KW-1185">Reference proteome</keyword>